<gene>
    <name evidence="1" type="ORF">DPQ25_05285</name>
</gene>
<evidence type="ECO:0000313" key="1">
    <source>
        <dbReference type="EMBL" id="RAQ29711.1"/>
    </source>
</evidence>
<comment type="caution">
    <text evidence="1">The sequence shown here is derived from an EMBL/GenBank/DDBJ whole genome shotgun (WGS) entry which is preliminary data.</text>
</comment>
<accession>A0A328UF74</accession>
<dbReference type="EMBL" id="QLYR01000002">
    <property type="protein sequence ID" value="RAQ29711.1"/>
    <property type="molecule type" value="Genomic_DNA"/>
</dbReference>
<dbReference type="AlphaFoldDB" id="A0A328UF74"/>
<dbReference type="Proteomes" id="UP000249377">
    <property type="component" value="Unassembled WGS sequence"/>
</dbReference>
<evidence type="ECO:0000313" key="2">
    <source>
        <dbReference type="Proteomes" id="UP000249377"/>
    </source>
</evidence>
<proteinExistence type="predicted"/>
<keyword evidence="2" id="KW-1185">Reference proteome</keyword>
<organism evidence="1 2">
    <name type="scientific">Hydrogeniiclostridium mannosilyticum</name>
    <dbReference type="NCBI Taxonomy" id="2764322"/>
    <lineage>
        <taxon>Bacteria</taxon>
        <taxon>Bacillati</taxon>
        <taxon>Bacillota</taxon>
        <taxon>Clostridia</taxon>
        <taxon>Eubacteriales</taxon>
        <taxon>Acutalibacteraceae</taxon>
        <taxon>Hydrogeniiclostridium</taxon>
    </lineage>
</organism>
<protein>
    <submittedName>
        <fullName evidence="1">Uncharacterized protein</fullName>
    </submittedName>
</protein>
<reference evidence="1 2" key="1">
    <citation type="submission" date="2018-06" db="EMBL/GenBank/DDBJ databases">
        <title>Noncontiguous genome sequence of Ruminococcaceae bacterium ASD2818.</title>
        <authorList>
            <person name="Chaplin A.V."/>
            <person name="Sokolova S.R."/>
            <person name="Kochetkova T.O."/>
            <person name="Goltsov A.Y."/>
            <person name="Trofimov D.Y."/>
            <person name="Efimov B.A."/>
        </authorList>
    </citation>
    <scope>NUCLEOTIDE SEQUENCE [LARGE SCALE GENOMIC DNA]</scope>
    <source>
        <strain evidence="1 2">ASD2818</strain>
    </source>
</reference>
<name>A0A328UF74_9FIRM</name>
<sequence length="76" mass="8782">MSEENAVEFSFLNELKSNHDTKIKKIVCMWGSGDIDLPSWKLRKMLCEVNLENQKAQMLLLGKPSYIVKNILQTLK</sequence>